<evidence type="ECO:0000256" key="4">
    <source>
        <dbReference type="ARBA" id="ARBA00023026"/>
    </source>
</evidence>
<comment type="subcellular location">
    <subcellularLocation>
        <location evidence="1">Secreted</location>
    </subcellularLocation>
</comment>
<dbReference type="InterPro" id="IPR008701">
    <property type="entry name" value="NPP1"/>
</dbReference>
<evidence type="ECO:0008006" key="7">
    <source>
        <dbReference type="Google" id="ProtNLM"/>
    </source>
</evidence>
<dbReference type="GO" id="GO:0005576">
    <property type="term" value="C:extracellular region"/>
    <property type="evidence" value="ECO:0007669"/>
    <property type="project" value="UniProtKB-SubCell"/>
</dbReference>
<dbReference type="AlphaFoldDB" id="A0AAV0TVJ6"/>
<evidence type="ECO:0000313" key="6">
    <source>
        <dbReference type="Proteomes" id="UP001162031"/>
    </source>
</evidence>
<dbReference type="Pfam" id="PF05630">
    <property type="entry name" value="NPP1"/>
    <property type="match status" value="1"/>
</dbReference>
<gene>
    <name evidence="5" type="ORF">HBR001_LOCUS3975</name>
</gene>
<reference evidence="5" key="1">
    <citation type="submission" date="2022-12" db="EMBL/GenBank/DDBJ databases">
        <authorList>
            <person name="Webb A."/>
        </authorList>
    </citation>
    <scope>NUCLEOTIDE SEQUENCE</scope>
    <source>
        <strain evidence="5">Hp1</strain>
    </source>
</reference>
<accession>A0AAV0TVJ6</accession>
<evidence type="ECO:0000256" key="1">
    <source>
        <dbReference type="ARBA" id="ARBA00004613"/>
    </source>
</evidence>
<proteinExistence type="inferred from homology"/>
<organism evidence="5 6">
    <name type="scientific">Hyaloperonospora brassicae</name>
    <name type="common">Brassica downy mildew</name>
    <name type="synonym">Peronospora brassicae</name>
    <dbReference type="NCBI Taxonomy" id="162125"/>
    <lineage>
        <taxon>Eukaryota</taxon>
        <taxon>Sar</taxon>
        <taxon>Stramenopiles</taxon>
        <taxon>Oomycota</taxon>
        <taxon>Peronosporomycetes</taxon>
        <taxon>Peronosporales</taxon>
        <taxon>Peronosporaceae</taxon>
        <taxon>Hyaloperonospora</taxon>
    </lineage>
</organism>
<dbReference type="EMBL" id="CANTFL010000714">
    <property type="protein sequence ID" value="CAI5726955.1"/>
    <property type="molecule type" value="Genomic_DNA"/>
</dbReference>
<keyword evidence="4" id="KW-0843">Virulence</keyword>
<dbReference type="PANTHER" id="PTHR33657">
    <property type="entry name" value="DOMAIN PROTEIN, PUTATIVE (AFU_ORTHOLOGUE AFUA_5G00600)-RELATED"/>
    <property type="match status" value="1"/>
</dbReference>
<dbReference type="PANTHER" id="PTHR33657:SF8">
    <property type="entry name" value="DOMAIN PROTEIN, PUTATIVE (AFU_ORTHOLOGUE AFUA_5G00600)-RELATED"/>
    <property type="match status" value="1"/>
</dbReference>
<evidence type="ECO:0000313" key="5">
    <source>
        <dbReference type="EMBL" id="CAI5726955.1"/>
    </source>
</evidence>
<name>A0AAV0TVJ6_HYABA</name>
<keyword evidence="3" id="KW-0964">Secreted</keyword>
<evidence type="ECO:0000256" key="2">
    <source>
        <dbReference type="ARBA" id="ARBA00009520"/>
    </source>
</evidence>
<evidence type="ECO:0000256" key="3">
    <source>
        <dbReference type="ARBA" id="ARBA00022525"/>
    </source>
</evidence>
<dbReference type="Proteomes" id="UP001162031">
    <property type="component" value="Unassembled WGS sequence"/>
</dbReference>
<protein>
    <recommendedName>
        <fullName evidence="7">Nep1-like protein</fullName>
    </recommendedName>
</protein>
<comment type="similarity">
    <text evidence="2">Belongs to the Necrosis inducing protein (NPP1) family.</text>
</comment>
<keyword evidence="6" id="KW-1185">Reference proteome</keyword>
<comment type="caution">
    <text evidence="5">The sequence shown here is derived from an EMBL/GenBank/DDBJ whole genome shotgun (WGS) entry which is preliminary data.</text>
</comment>
<sequence>MKTDAILYSAMLASSIYIGEDPNVKSVALDQVQPFPQPEPRSISEKAAVKFKPQLLVSEGCQSFPAVNAAGATTAGLKIKGISDGLCKESKSESQVYGRPTWHRGIWVIIYAWNFPSYRYKDDRFDWEHVVVWLNNPAVANQTIKAVSVWEDKDRTYAKVRSPDAKFMDGTSVKLELGKSGNTRKLGLTELAGESQPLIMWDQLSEDVHYSLESVNWGLAKPPPICDTRYMLALENAWPFAPVARSPSPPVEED</sequence>
<dbReference type="PIRSF" id="PIRSF029958">
    <property type="entry name" value="Necrosis-inducing_protein"/>
    <property type="match status" value="1"/>
</dbReference>